<accession>A0A6A4H8P6</accession>
<dbReference type="PANTHER" id="PTHR40465">
    <property type="entry name" value="CHROMOSOME 1, WHOLE GENOME SHOTGUN SEQUENCE"/>
    <property type="match status" value="1"/>
</dbReference>
<feature type="domain" description="DUF6534" evidence="2">
    <location>
        <begin position="178"/>
        <end position="265"/>
    </location>
</feature>
<gene>
    <name evidence="3" type="ORF">BT96DRAFT_923903</name>
</gene>
<dbReference type="EMBL" id="ML769566">
    <property type="protein sequence ID" value="KAE9393704.1"/>
    <property type="molecule type" value="Genomic_DNA"/>
</dbReference>
<keyword evidence="1" id="KW-0812">Transmembrane</keyword>
<feature type="transmembrane region" description="Helical" evidence="1">
    <location>
        <begin position="103"/>
        <end position="122"/>
    </location>
</feature>
<feature type="transmembrane region" description="Helical" evidence="1">
    <location>
        <begin position="26"/>
        <end position="47"/>
    </location>
</feature>
<dbReference type="OrthoDB" id="2864380at2759"/>
<protein>
    <recommendedName>
        <fullName evidence="2">DUF6534 domain-containing protein</fullName>
    </recommendedName>
</protein>
<keyword evidence="1" id="KW-0472">Membrane</keyword>
<evidence type="ECO:0000256" key="1">
    <source>
        <dbReference type="SAM" id="Phobius"/>
    </source>
</evidence>
<evidence type="ECO:0000259" key="2">
    <source>
        <dbReference type="Pfam" id="PF20152"/>
    </source>
</evidence>
<feature type="transmembrane region" description="Helical" evidence="1">
    <location>
        <begin position="129"/>
        <end position="151"/>
    </location>
</feature>
<name>A0A6A4H8P6_9AGAR</name>
<dbReference type="Pfam" id="PF20152">
    <property type="entry name" value="DUF6534"/>
    <property type="match status" value="1"/>
</dbReference>
<keyword evidence="1" id="KW-1133">Transmembrane helix</keyword>
<dbReference type="PANTHER" id="PTHR40465:SF1">
    <property type="entry name" value="DUF6534 DOMAIN-CONTAINING PROTEIN"/>
    <property type="match status" value="1"/>
</dbReference>
<dbReference type="InterPro" id="IPR045339">
    <property type="entry name" value="DUF6534"/>
</dbReference>
<dbReference type="AlphaFoldDB" id="A0A6A4H8P6"/>
<organism evidence="3 4">
    <name type="scientific">Gymnopus androsaceus JB14</name>
    <dbReference type="NCBI Taxonomy" id="1447944"/>
    <lineage>
        <taxon>Eukaryota</taxon>
        <taxon>Fungi</taxon>
        <taxon>Dikarya</taxon>
        <taxon>Basidiomycota</taxon>
        <taxon>Agaricomycotina</taxon>
        <taxon>Agaricomycetes</taxon>
        <taxon>Agaricomycetidae</taxon>
        <taxon>Agaricales</taxon>
        <taxon>Marasmiineae</taxon>
        <taxon>Omphalotaceae</taxon>
        <taxon>Gymnopus</taxon>
    </lineage>
</organism>
<dbReference type="Proteomes" id="UP000799118">
    <property type="component" value="Unassembled WGS sequence"/>
</dbReference>
<reference evidence="3" key="1">
    <citation type="journal article" date="2019" name="Environ. Microbiol.">
        <title>Fungal ecological strategies reflected in gene transcription - a case study of two litter decomposers.</title>
        <authorList>
            <person name="Barbi F."/>
            <person name="Kohler A."/>
            <person name="Barry K."/>
            <person name="Baskaran P."/>
            <person name="Daum C."/>
            <person name="Fauchery L."/>
            <person name="Ihrmark K."/>
            <person name="Kuo A."/>
            <person name="LaButti K."/>
            <person name="Lipzen A."/>
            <person name="Morin E."/>
            <person name="Grigoriev I.V."/>
            <person name="Henrissat B."/>
            <person name="Lindahl B."/>
            <person name="Martin F."/>
        </authorList>
    </citation>
    <scope>NUCLEOTIDE SEQUENCE</scope>
    <source>
        <strain evidence="3">JB14</strain>
    </source>
</reference>
<proteinExistence type="predicted"/>
<evidence type="ECO:0000313" key="3">
    <source>
        <dbReference type="EMBL" id="KAE9393704.1"/>
    </source>
</evidence>
<keyword evidence="4" id="KW-1185">Reference proteome</keyword>
<evidence type="ECO:0000313" key="4">
    <source>
        <dbReference type="Proteomes" id="UP000799118"/>
    </source>
</evidence>
<sequence>MSNNVTACDSSLPSGADISGTLDGFFYGYAVSTVLFGITVVQTWMYINNNNDKWPFRLLVAAMVLGDFATTCLDTQSVHHYVISNFGDLDVITTITTPMAIEYLLTLIIVFCIQIFFAVRVWRLGSFHWTVYASIVLTAVGSLAAGLSAAGQLVTDNSLLGLAAVNSQFEVGWECGLSAVSDLITTTALCWSFSRVQTGIKRTDTLLQKFFQYTVTRGVLVTLDQTLFLVFFLTKTEKLWWLPFHLCSSKIYVNTMVAMLNSRSSLRANFDNKNGIITDSDLPGYSSTHSAIRTHQLVDSIPERSITINESGSRGAINKFKIAIPSRKGRDDDTFSDSYIEMGNRKPEGIIVTREVLPPQDI</sequence>